<dbReference type="PANTHER" id="PTHR48041">
    <property type="entry name" value="ABC TRANSPORTER G FAMILY MEMBER 28"/>
    <property type="match status" value="1"/>
</dbReference>
<dbReference type="GO" id="GO:0140359">
    <property type="term" value="F:ABC-type transporter activity"/>
    <property type="evidence" value="ECO:0007669"/>
    <property type="project" value="InterPro"/>
</dbReference>
<dbReference type="EnsemblMetazoa" id="SSS_7384s_mrna">
    <property type="protein sequence ID" value="KAF7493962.1"/>
    <property type="gene ID" value="SSS_7384"/>
</dbReference>
<accession>A0A834VDX4</accession>
<evidence type="ECO:0000256" key="6">
    <source>
        <dbReference type="ARBA" id="ARBA00022840"/>
    </source>
</evidence>
<keyword evidence="4 9" id="KW-0812">Transmembrane</keyword>
<proteinExistence type="inferred from homology"/>
<evidence type="ECO:0000256" key="1">
    <source>
        <dbReference type="ARBA" id="ARBA00004141"/>
    </source>
</evidence>
<evidence type="ECO:0000259" key="10">
    <source>
        <dbReference type="PROSITE" id="PS50893"/>
    </source>
</evidence>
<dbReference type="GO" id="GO:0016887">
    <property type="term" value="F:ATP hydrolysis activity"/>
    <property type="evidence" value="ECO:0007669"/>
    <property type="project" value="InterPro"/>
</dbReference>
<dbReference type="InterPro" id="IPR027417">
    <property type="entry name" value="P-loop_NTPase"/>
</dbReference>
<comment type="similarity">
    <text evidence="2">Belongs to the ABC transporter superfamily. ABCG family. Eye pigment precursor importer (TC 3.A.1.204) subfamily.</text>
</comment>
<evidence type="ECO:0000256" key="4">
    <source>
        <dbReference type="ARBA" id="ARBA00022692"/>
    </source>
</evidence>
<dbReference type="OrthoDB" id="9989122at2759"/>
<sequence length="747" mass="85337">MDTSKIDQEYRINLLGKKTFDSDSIPRIMNFNDVASIPSIPSCQRSYEDQIIIDDHSLTDQQDSSTRLVWRNLSYTVEERSLRLSQSKKKTIIKNLNGCIQAGQLTAIIGPSGAGKTTLIECLAGRRIGGVQGDISIKYRGISKSSIKISYYSQHDSLDELLTVEESLRYAIELFFCQRFEKIANSSNCCFMSSTNMSSEKFDQISTKDRKQMMMQRLVNELHLQKCYKVLVGKCSGGQKRRLSIALELIFSPKILLLDEPTSGLDSLSSLQCIVMLKKLVMNEKAPMMIATSIHQPTAKIMSYFDNLYIISYNGYCIYNGPTGCLVQTLSAFNLNCPQYHNPADFVMEVATGDFGQEPINRLEDYFEHICLEQTKYLDNDSEKTLPIKKLVKSTQKHCLLGQILAVWILIRRCLLISFRDSNIYVARSVAIFSSLFIIFILYRNYKVGELDGCAQKPTKDILNNLENFELFTFENIYYGNFGFIFYSIILMVFMAILPTLLSFPLDVSVFIKENFNGWYSLKSYYVARNISDLPPILFFPILYGTISYFLTYQLFEWHRFFLFISILICVASLGQGLGFVVSAYFVKDVTSSTVVGGVINIPLLLFTGLLVKISVMPEYFRPVTYLSYFRLAFEALLVSIYGLDRCDSIEPITYSDLKEQLGEEVIDMYVCMAEISPTATENITNLIDRYNEKFLTKIQNSSSSMALQSFQYNDETLWYSLFAMAIYMTILRLAAYSILYRKTTVK</sequence>
<feature type="transmembrane region" description="Helical" evidence="9">
    <location>
        <begin position="563"/>
        <end position="587"/>
    </location>
</feature>
<feature type="transmembrane region" description="Helical" evidence="9">
    <location>
        <begin position="537"/>
        <end position="556"/>
    </location>
</feature>
<name>A0A834VDX4_SARSC</name>
<keyword evidence="7 9" id="KW-1133">Transmembrane helix</keyword>
<dbReference type="Pfam" id="PF01061">
    <property type="entry name" value="ABC2_membrane"/>
    <property type="match status" value="1"/>
</dbReference>
<dbReference type="AlphaFoldDB" id="A0A834VDX4"/>
<reference evidence="11" key="2">
    <citation type="submission" date="2020-01" db="EMBL/GenBank/DDBJ databases">
        <authorList>
            <person name="Korhonen P.K.K."/>
            <person name="Guangxu M.G."/>
            <person name="Wang T.W."/>
            <person name="Stroehlein A.J.S."/>
            <person name="Young N.D."/>
            <person name="Ang C.-S.A."/>
            <person name="Fernando D.W.F."/>
            <person name="Lu H.L."/>
            <person name="Taylor S.T."/>
            <person name="Ehtesham M.E.M."/>
            <person name="Najaraj S.H.N."/>
            <person name="Harsha G.H.G."/>
            <person name="Madugundu A.M."/>
            <person name="Renuse S.R."/>
            <person name="Holt D.H."/>
            <person name="Pandey A.P."/>
            <person name="Papenfuss A.P."/>
            <person name="Gasser R.B.G."/>
            <person name="Fischer K.F."/>
        </authorList>
    </citation>
    <scope>NUCLEOTIDE SEQUENCE</scope>
    <source>
        <strain evidence="11">SSS_KF_BRIS2020</strain>
    </source>
</reference>
<dbReference type="InterPro" id="IPR050352">
    <property type="entry name" value="ABCG_transporters"/>
</dbReference>
<evidence type="ECO:0000256" key="8">
    <source>
        <dbReference type="ARBA" id="ARBA00023136"/>
    </source>
</evidence>
<dbReference type="SUPFAM" id="SSF52540">
    <property type="entry name" value="P-loop containing nucleoside triphosphate hydrolases"/>
    <property type="match status" value="1"/>
</dbReference>
<dbReference type="InterPro" id="IPR013525">
    <property type="entry name" value="ABC2_TM"/>
</dbReference>
<keyword evidence="3" id="KW-0813">Transport</keyword>
<feature type="transmembrane region" description="Helical" evidence="9">
    <location>
        <begin position="718"/>
        <end position="740"/>
    </location>
</feature>
<gene>
    <name evidence="11" type="ORF">SSS_7384</name>
</gene>
<dbReference type="PROSITE" id="PS00211">
    <property type="entry name" value="ABC_TRANSPORTER_1"/>
    <property type="match status" value="1"/>
</dbReference>
<feature type="transmembrane region" description="Helical" evidence="9">
    <location>
        <begin position="484"/>
        <end position="506"/>
    </location>
</feature>
<keyword evidence="8 9" id="KW-0472">Membrane</keyword>
<comment type="subcellular location">
    <subcellularLocation>
        <location evidence="1">Membrane</location>
        <topology evidence="1">Multi-pass membrane protein</topology>
    </subcellularLocation>
</comment>
<dbReference type="InterPro" id="IPR017871">
    <property type="entry name" value="ABC_transporter-like_CS"/>
</dbReference>
<dbReference type="Gene3D" id="3.40.50.300">
    <property type="entry name" value="P-loop containing nucleotide triphosphate hydrolases"/>
    <property type="match status" value="1"/>
</dbReference>
<reference evidence="12" key="3">
    <citation type="submission" date="2022-06" db="UniProtKB">
        <authorList>
            <consortium name="EnsemblMetazoa"/>
        </authorList>
    </citation>
    <scope>IDENTIFICATION</scope>
</reference>
<feature type="transmembrane region" description="Helical" evidence="9">
    <location>
        <begin position="593"/>
        <end position="612"/>
    </location>
</feature>
<dbReference type="Pfam" id="PF00005">
    <property type="entry name" value="ABC_tran"/>
    <property type="match status" value="1"/>
</dbReference>
<evidence type="ECO:0000256" key="5">
    <source>
        <dbReference type="ARBA" id="ARBA00022741"/>
    </source>
</evidence>
<feature type="transmembrane region" description="Helical" evidence="9">
    <location>
        <begin position="624"/>
        <end position="644"/>
    </location>
</feature>
<evidence type="ECO:0000256" key="3">
    <source>
        <dbReference type="ARBA" id="ARBA00022448"/>
    </source>
</evidence>
<feature type="domain" description="ABC transporter" evidence="10">
    <location>
        <begin position="77"/>
        <end position="338"/>
    </location>
</feature>
<dbReference type="SMART" id="SM00382">
    <property type="entry name" value="AAA"/>
    <property type="match status" value="1"/>
</dbReference>
<dbReference type="OMA" id="YRLLCWI"/>
<keyword evidence="13" id="KW-1185">Reference proteome</keyword>
<evidence type="ECO:0000256" key="2">
    <source>
        <dbReference type="ARBA" id="ARBA00005814"/>
    </source>
</evidence>
<dbReference type="GO" id="GO:0005524">
    <property type="term" value="F:ATP binding"/>
    <property type="evidence" value="ECO:0007669"/>
    <property type="project" value="UniProtKB-KW"/>
</dbReference>
<evidence type="ECO:0000313" key="13">
    <source>
        <dbReference type="Proteomes" id="UP000070412"/>
    </source>
</evidence>
<reference evidence="13" key="1">
    <citation type="journal article" date="2020" name="PLoS Negl. Trop. Dis.">
        <title>High-quality nuclear genome for Sarcoptes scabiei-A critical resource for a neglected parasite.</title>
        <authorList>
            <person name="Korhonen P.K."/>
            <person name="Gasser R.B."/>
            <person name="Ma G."/>
            <person name="Wang T."/>
            <person name="Stroehlein A.J."/>
            <person name="Young N.D."/>
            <person name="Ang C.S."/>
            <person name="Fernando D.D."/>
            <person name="Lu H.C."/>
            <person name="Taylor S."/>
            <person name="Reynolds S.L."/>
            <person name="Mofiz E."/>
            <person name="Najaraj S.H."/>
            <person name="Gowda H."/>
            <person name="Madugundu A."/>
            <person name="Renuse S."/>
            <person name="Holt D."/>
            <person name="Pandey A."/>
            <person name="Papenfuss A.T."/>
            <person name="Fischer K."/>
        </authorList>
    </citation>
    <scope>NUCLEOTIDE SEQUENCE [LARGE SCALE GENOMIC DNA]</scope>
</reference>
<evidence type="ECO:0000256" key="7">
    <source>
        <dbReference type="ARBA" id="ARBA00022989"/>
    </source>
</evidence>
<feature type="transmembrane region" description="Helical" evidence="9">
    <location>
        <begin position="425"/>
        <end position="443"/>
    </location>
</feature>
<evidence type="ECO:0000256" key="9">
    <source>
        <dbReference type="SAM" id="Phobius"/>
    </source>
</evidence>
<dbReference type="GO" id="GO:0005886">
    <property type="term" value="C:plasma membrane"/>
    <property type="evidence" value="ECO:0007669"/>
    <property type="project" value="TreeGrafter"/>
</dbReference>
<organism evidence="11">
    <name type="scientific">Sarcoptes scabiei</name>
    <name type="common">Itch mite</name>
    <name type="synonym">Acarus scabiei</name>
    <dbReference type="NCBI Taxonomy" id="52283"/>
    <lineage>
        <taxon>Eukaryota</taxon>
        <taxon>Metazoa</taxon>
        <taxon>Ecdysozoa</taxon>
        <taxon>Arthropoda</taxon>
        <taxon>Chelicerata</taxon>
        <taxon>Arachnida</taxon>
        <taxon>Acari</taxon>
        <taxon>Acariformes</taxon>
        <taxon>Sarcoptiformes</taxon>
        <taxon>Astigmata</taxon>
        <taxon>Psoroptidia</taxon>
        <taxon>Sarcoptoidea</taxon>
        <taxon>Sarcoptidae</taxon>
        <taxon>Sarcoptinae</taxon>
        <taxon>Sarcoptes</taxon>
    </lineage>
</organism>
<keyword evidence="5" id="KW-0547">Nucleotide-binding</keyword>
<protein>
    <submittedName>
        <fullName evidence="11">ATP-binding cassette sub-family G member 1</fullName>
    </submittedName>
</protein>
<dbReference type="EMBL" id="WVUK01000054">
    <property type="protein sequence ID" value="KAF7493962.1"/>
    <property type="molecule type" value="Genomic_DNA"/>
</dbReference>
<dbReference type="InterPro" id="IPR003593">
    <property type="entry name" value="AAA+_ATPase"/>
</dbReference>
<keyword evidence="6 11" id="KW-0067">ATP-binding</keyword>
<evidence type="ECO:0000313" key="11">
    <source>
        <dbReference type="EMBL" id="KAF7493962.1"/>
    </source>
</evidence>
<dbReference type="PROSITE" id="PS50893">
    <property type="entry name" value="ABC_TRANSPORTER_2"/>
    <property type="match status" value="1"/>
</dbReference>
<evidence type="ECO:0000313" key="12">
    <source>
        <dbReference type="EnsemblMetazoa" id="KAF7493962.1"/>
    </source>
</evidence>
<dbReference type="InterPro" id="IPR003439">
    <property type="entry name" value="ABC_transporter-like_ATP-bd"/>
</dbReference>
<dbReference type="Proteomes" id="UP000070412">
    <property type="component" value="Unassembled WGS sequence"/>
</dbReference>
<dbReference type="PANTHER" id="PTHR48041:SF78">
    <property type="entry name" value="ABC TRANSPORTER EXPRESSED IN TRACHEA, ISOFORM A"/>
    <property type="match status" value="1"/>
</dbReference>